<dbReference type="PANTHER" id="PTHR30466:SF1">
    <property type="entry name" value="FMN REDUCTASE (NADH) RUTF"/>
    <property type="match status" value="1"/>
</dbReference>
<dbReference type="InterPro" id="IPR002563">
    <property type="entry name" value="Flavin_Rdtase-like_dom"/>
</dbReference>
<dbReference type="Proteomes" id="UP000285376">
    <property type="component" value="Unassembled WGS sequence"/>
</dbReference>
<keyword evidence="1" id="KW-0560">Oxidoreductase</keyword>
<evidence type="ECO:0000313" key="3">
    <source>
        <dbReference type="EMBL" id="RHW47989.1"/>
    </source>
</evidence>
<dbReference type="InterPro" id="IPR050268">
    <property type="entry name" value="NADH-dep_flavin_reductase"/>
</dbReference>
<dbReference type="EMBL" id="QWLM01000001">
    <property type="protein sequence ID" value="RHW47989.1"/>
    <property type="molecule type" value="Genomic_DNA"/>
</dbReference>
<name>A0A417ZBG9_9MICO</name>
<dbReference type="GO" id="GO:0010181">
    <property type="term" value="F:FMN binding"/>
    <property type="evidence" value="ECO:0007669"/>
    <property type="project" value="InterPro"/>
</dbReference>
<comment type="caution">
    <text evidence="3">The sequence shown here is derived from an EMBL/GenBank/DDBJ whole genome shotgun (WGS) entry which is preliminary data.</text>
</comment>
<dbReference type="GO" id="GO:0042602">
    <property type="term" value="F:riboflavin reductase (NADPH) activity"/>
    <property type="evidence" value="ECO:0007669"/>
    <property type="project" value="TreeGrafter"/>
</dbReference>
<dbReference type="RefSeq" id="WP_047310324.1">
    <property type="nucleotide sequence ID" value="NZ_CBCRVH010000001.1"/>
</dbReference>
<evidence type="ECO:0000259" key="2">
    <source>
        <dbReference type="SMART" id="SM00903"/>
    </source>
</evidence>
<dbReference type="Gene3D" id="2.30.110.10">
    <property type="entry name" value="Electron Transport, Fmn-binding Protein, Chain A"/>
    <property type="match status" value="1"/>
</dbReference>
<sequence>MSSHHEPVDPDHYRKAIGRFATGVSVVTTKAGGLDHAMTVNSLTSVSLEPVLMLISVEREARFWDAVMECGEWGVSLLGADAQKTASWLSTRGRPLHGQLDRVPHHRGEVTDVALLDGALAEFECRTTSTLDAGDHTLVVGEVLSLAIGDDPGDALTYYRGAFGRLV</sequence>
<evidence type="ECO:0000313" key="4">
    <source>
        <dbReference type="Proteomes" id="UP000285376"/>
    </source>
</evidence>
<dbReference type="Pfam" id="PF01613">
    <property type="entry name" value="Flavin_Reduct"/>
    <property type="match status" value="1"/>
</dbReference>
<dbReference type="InterPro" id="IPR012349">
    <property type="entry name" value="Split_barrel_FMN-bd"/>
</dbReference>
<accession>A0A417ZBG9</accession>
<dbReference type="PANTHER" id="PTHR30466">
    <property type="entry name" value="FLAVIN REDUCTASE"/>
    <property type="match status" value="1"/>
</dbReference>
<dbReference type="SUPFAM" id="SSF50475">
    <property type="entry name" value="FMN-binding split barrel"/>
    <property type="match status" value="1"/>
</dbReference>
<dbReference type="AlphaFoldDB" id="A0A417ZBG9"/>
<protein>
    <submittedName>
        <fullName evidence="3">Flavin reductase</fullName>
    </submittedName>
</protein>
<dbReference type="SMART" id="SM00903">
    <property type="entry name" value="Flavin_Reduct"/>
    <property type="match status" value="1"/>
</dbReference>
<reference evidence="3 4" key="1">
    <citation type="submission" date="2018-08" db="EMBL/GenBank/DDBJ databases">
        <title>Whole genome sequence analysis of Dermacoccus abyssi bacteria isolated from Deep Mariana trench Micromonospora spp reveals genes involved in the environmental adaptation and production of secondary metabolites.</title>
        <authorList>
            <person name="Abdel-Mageed W.M."/>
            <person name="Lehri B."/>
            <person name="Nouioui I."/>
            <person name="Goodfellow I."/>
            <person name="Jaspars M."/>
            <person name="Karlyshev A."/>
        </authorList>
    </citation>
    <scope>NUCLEOTIDE SEQUENCE [LARGE SCALE GENOMIC DNA]</scope>
    <source>
        <strain evidence="3 4">MT1.1</strain>
    </source>
</reference>
<proteinExistence type="predicted"/>
<feature type="domain" description="Flavin reductase like" evidence="2">
    <location>
        <begin position="17"/>
        <end position="165"/>
    </location>
</feature>
<gene>
    <name evidence="3" type="ORF">D1832_00655</name>
</gene>
<organism evidence="3 4">
    <name type="scientific">Dermacoccus abyssi</name>
    <dbReference type="NCBI Taxonomy" id="322596"/>
    <lineage>
        <taxon>Bacteria</taxon>
        <taxon>Bacillati</taxon>
        <taxon>Actinomycetota</taxon>
        <taxon>Actinomycetes</taxon>
        <taxon>Micrococcales</taxon>
        <taxon>Dermacoccaceae</taxon>
        <taxon>Dermacoccus</taxon>
    </lineage>
</organism>
<evidence type="ECO:0000256" key="1">
    <source>
        <dbReference type="ARBA" id="ARBA00023002"/>
    </source>
</evidence>